<dbReference type="GO" id="GO:0006487">
    <property type="term" value="P:protein N-linked glycosylation"/>
    <property type="evidence" value="ECO:0007669"/>
    <property type="project" value="TreeGrafter"/>
</dbReference>
<evidence type="ECO:0000256" key="4">
    <source>
        <dbReference type="SAM" id="SignalP"/>
    </source>
</evidence>
<accession>A0A1Q9CKX3</accession>
<keyword evidence="5" id="KW-0328">Glycosyltransferase</keyword>
<protein>
    <submittedName>
        <fullName evidence="5">Putative mannosyltransferase KTR2</fullName>
    </submittedName>
</protein>
<feature type="compositionally biased region" description="Basic and acidic residues" evidence="3">
    <location>
        <begin position="987"/>
        <end position="1026"/>
    </location>
</feature>
<name>A0A1Q9CKX3_SYMMI</name>
<dbReference type="SUPFAM" id="SSF53448">
    <property type="entry name" value="Nucleotide-diphospho-sugar transferases"/>
    <property type="match status" value="1"/>
</dbReference>
<keyword evidence="4" id="KW-0732">Signal</keyword>
<proteinExistence type="inferred from homology"/>
<evidence type="ECO:0000313" key="6">
    <source>
        <dbReference type="Proteomes" id="UP000186817"/>
    </source>
</evidence>
<comment type="similarity">
    <text evidence="1">Belongs to the glycosyltransferase 15 family.</text>
</comment>
<dbReference type="EMBL" id="LSRX01001107">
    <property type="protein sequence ID" value="OLP83574.1"/>
    <property type="molecule type" value="Genomic_DNA"/>
</dbReference>
<comment type="caution">
    <text evidence="5">The sequence shown here is derived from an EMBL/GenBank/DDBJ whole genome shotgun (WGS) entry which is preliminary data.</text>
</comment>
<keyword evidence="6" id="KW-1185">Reference proteome</keyword>
<evidence type="ECO:0000313" key="5">
    <source>
        <dbReference type="EMBL" id="OLP83574.1"/>
    </source>
</evidence>
<sequence length="1033" mass="115107">MALALLLLLIAVVGAEEGTKNQVYHKLPGTADYELISAYEDLVTMVTNNMPLGLQDLPRRMILFSAWYIASRSLHSAFAGGVCSCRGQGPASLQGFIRTRICKLDPDAMETISPFLFGENEPSQELTPAELWAHVAKRSLYLAEIGRTYAGVTADAAFQASLLSLAHLAASLPELGTSWMSGRPPRLVLPHCSSDDFEGAFWWEGVSSHNSEHWLLALLDKLGESSHLAVALQSSPSVRLAKEGCTVNPNMLLLQDPVQCLLDSGGWDAVLMVDGLDNFSAVSAEQGRISGTAVNETFRLDWDKEGKVTSFKFGKIVRNPRRGGRASMLPRTADILVVSPQAGNCFDAAEMIPPVRSSVRLVIMSINPLYAPPTRVMPNFEETLPQRKGLADLKPTDRHKLQRLLFLTQCSLQSAVDLMAPRFVLLFVDGARAIFAEKSIVGQYCTPIPSGEACAPLELLWHRGASCAPAILQLIPTEREEQLKEAEFLAESTWPCEDYVAMDLPEVSLDMLEKPQFLNKDFYADGMPQCRTATSHQVFEPASWPHTPGRQHAIGSRGHCLPKEGFCECFPPWRGARCHRPDLASERGEPGAKGHDDLMMVTMASGGRIDELLFVLPNWWDNFNWKWDHPVLVFHQNLTQGDVALVRNASRNRVWFANIDRYFREPEKPPYGPDRLPEAGLRAGYRLMCRFKATYVLDQPALRGSRWMLWMDSDSYFTGQVPHEFAKEMNAAGAIFGYTHTGYEDSPLVKNLFDAALLFEAVELGGSKGRPPAALEEEEGGVSNQARAFAEGFDPPERSQYYERLLTVTSGLDRGQVLPFGTPTWKGKVPLTDFLLLDIASFRTSALRRFTDWIDEWGGWWLYRWGDAAIRGVQAWLMLEAKECLSFSDLPYVHQHFCRCGNPDQDCAFLGRGEKLFNWTCQADVKMSSARLETLCSTCLRGRRQKAFKGRDGGDGTEETGRRDEDVGRREGTGRDGTEGTTPGKRRYGEDGTEGRIRKEMEGNTKEVMGEERGRGHGAGHFEWHNHVAGWTE</sequence>
<feature type="chain" id="PRO_5043747191" evidence="4">
    <location>
        <begin position="16"/>
        <end position="1033"/>
    </location>
</feature>
<reference evidence="5 6" key="1">
    <citation type="submission" date="2016-02" db="EMBL/GenBank/DDBJ databases">
        <title>Genome analysis of coral dinoflagellate symbionts highlights evolutionary adaptations to a symbiotic lifestyle.</title>
        <authorList>
            <person name="Aranda M."/>
            <person name="Li Y."/>
            <person name="Liew Y.J."/>
            <person name="Baumgarten S."/>
            <person name="Simakov O."/>
            <person name="Wilson M."/>
            <person name="Piel J."/>
            <person name="Ashoor H."/>
            <person name="Bougouffa S."/>
            <person name="Bajic V.B."/>
            <person name="Ryu T."/>
            <person name="Ravasi T."/>
            <person name="Bayer T."/>
            <person name="Micklem G."/>
            <person name="Kim H."/>
            <person name="Bhak J."/>
            <person name="Lajeunesse T.C."/>
            <person name="Voolstra C.R."/>
        </authorList>
    </citation>
    <scope>NUCLEOTIDE SEQUENCE [LARGE SCALE GENOMIC DNA]</scope>
    <source>
        <strain evidence="5 6">CCMP2467</strain>
    </source>
</reference>
<gene>
    <name evidence="5" type="primary">KTR2</name>
    <name evidence="5" type="ORF">AK812_SmicGene35657</name>
</gene>
<evidence type="ECO:0000256" key="1">
    <source>
        <dbReference type="ARBA" id="ARBA00007677"/>
    </source>
</evidence>
<dbReference type="GO" id="GO:0000032">
    <property type="term" value="P:cell wall mannoprotein biosynthetic process"/>
    <property type="evidence" value="ECO:0007669"/>
    <property type="project" value="TreeGrafter"/>
</dbReference>
<dbReference type="InterPro" id="IPR029044">
    <property type="entry name" value="Nucleotide-diphossugar_trans"/>
</dbReference>
<dbReference type="Gene3D" id="3.90.550.10">
    <property type="entry name" value="Spore Coat Polysaccharide Biosynthesis Protein SpsA, Chain A"/>
    <property type="match status" value="1"/>
</dbReference>
<organism evidence="5 6">
    <name type="scientific">Symbiodinium microadriaticum</name>
    <name type="common">Dinoflagellate</name>
    <name type="synonym">Zooxanthella microadriatica</name>
    <dbReference type="NCBI Taxonomy" id="2951"/>
    <lineage>
        <taxon>Eukaryota</taxon>
        <taxon>Sar</taxon>
        <taxon>Alveolata</taxon>
        <taxon>Dinophyceae</taxon>
        <taxon>Suessiales</taxon>
        <taxon>Symbiodiniaceae</taxon>
        <taxon>Symbiodinium</taxon>
    </lineage>
</organism>
<dbReference type="Pfam" id="PF01793">
    <property type="entry name" value="Glyco_transf_15"/>
    <property type="match status" value="1"/>
</dbReference>
<evidence type="ECO:0000256" key="2">
    <source>
        <dbReference type="ARBA" id="ARBA00022679"/>
    </source>
</evidence>
<dbReference type="GO" id="GO:0000026">
    <property type="term" value="F:alpha-1,2-mannosyltransferase activity"/>
    <property type="evidence" value="ECO:0007669"/>
    <property type="project" value="TreeGrafter"/>
</dbReference>
<dbReference type="AlphaFoldDB" id="A0A1Q9CKX3"/>
<keyword evidence="2 5" id="KW-0808">Transferase</keyword>
<dbReference type="PANTHER" id="PTHR31121:SF6">
    <property type="entry name" value="ALPHA-1,2 MANNOSYLTRANSFERASE KTR1"/>
    <property type="match status" value="1"/>
</dbReference>
<feature type="compositionally biased region" description="Basic and acidic residues" evidence="3">
    <location>
        <begin position="949"/>
        <end position="978"/>
    </location>
</feature>
<dbReference type="InterPro" id="IPR002685">
    <property type="entry name" value="Glyco_trans_15"/>
</dbReference>
<dbReference type="GO" id="GO:0005794">
    <property type="term" value="C:Golgi apparatus"/>
    <property type="evidence" value="ECO:0007669"/>
    <property type="project" value="TreeGrafter"/>
</dbReference>
<dbReference type="PANTHER" id="PTHR31121">
    <property type="entry name" value="ALPHA-1,2 MANNOSYLTRANSFERASE KTR1"/>
    <property type="match status" value="1"/>
</dbReference>
<evidence type="ECO:0000256" key="3">
    <source>
        <dbReference type="SAM" id="MobiDB-lite"/>
    </source>
</evidence>
<feature type="region of interest" description="Disordered" evidence="3">
    <location>
        <begin position="947"/>
        <end position="1033"/>
    </location>
</feature>
<feature type="signal peptide" evidence="4">
    <location>
        <begin position="1"/>
        <end position="15"/>
    </location>
</feature>
<dbReference type="OrthoDB" id="408076at2759"/>
<dbReference type="GO" id="GO:0016020">
    <property type="term" value="C:membrane"/>
    <property type="evidence" value="ECO:0007669"/>
    <property type="project" value="InterPro"/>
</dbReference>
<dbReference type="Proteomes" id="UP000186817">
    <property type="component" value="Unassembled WGS sequence"/>
</dbReference>